<organism evidence="1 2">
    <name type="scientific">Oryza rufipogon</name>
    <name type="common">Brownbeard rice</name>
    <name type="synonym">Asian wild rice</name>
    <dbReference type="NCBI Taxonomy" id="4529"/>
    <lineage>
        <taxon>Eukaryota</taxon>
        <taxon>Viridiplantae</taxon>
        <taxon>Streptophyta</taxon>
        <taxon>Embryophyta</taxon>
        <taxon>Tracheophyta</taxon>
        <taxon>Spermatophyta</taxon>
        <taxon>Magnoliopsida</taxon>
        <taxon>Liliopsida</taxon>
        <taxon>Poales</taxon>
        <taxon>Poaceae</taxon>
        <taxon>BOP clade</taxon>
        <taxon>Oryzoideae</taxon>
        <taxon>Oryzeae</taxon>
        <taxon>Oryzinae</taxon>
        <taxon>Oryza</taxon>
    </lineage>
</organism>
<dbReference type="OMA" id="CHANVWI"/>
<dbReference type="Proteomes" id="UP000008022">
    <property type="component" value="Unassembled WGS sequence"/>
</dbReference>
<evidence type="ECO:0000313" key="1">
    <source>
        <dbReference type="EnsemblPlants" id="ORUFI02G30760.1"/>
    </source>
</evidence>
<dbReference type="EnsemblPlants" id="ORUFI02G30760.1">
    <property type="protein sequence ID" value="ORUFI02G30760.1"/>
    <property type="gene ID" value="ORUFI02G30760"/>
</dbReference>
<reference evidence="2" key="1">
    <citation type="submission" date="2013-06" db="EMBL/GenBank/DDBJ databases">
        <authorList>
            <person name="Zhao Q."/>
        </authorList>
    </citation>
    <scope>NUCLEOTIDE SEQUENCE</scope>
    <source>
        <strain evidence="2">cv. W1943</strain>
    </source>
</reference>
<protein>
    <submittedName>
        <fullName evidence="1">Uncharacterized protein</fullName>
    </submittedName>
</protein>
<evidence type="ECO:0000313" key="2">
    <source>
        <dbReference type="Proteomes" id="UP000008022"/>
    </source>
</evidence>
<proteinExistence type="predicted"/>
<sequence>MGAAQRHGPWGNGCSAKWPLVQFSCAWKLANSSIAMGAAGRIERERTRSCTSIRWGALGSTCFGVCHDDLATGYLLNEFTDDCHANVWIHR</sequence>
<name>A0A0E0NJQ6_ORYRU</name>
<dbReference type="Gramene" id="ORUFI02G30760.1">
    <property type="protein sequence ID" value="ORUFI02G30760.1"/>
    <property type="gene ID" value="ORUFI02G30760"/>
</dbReference>
<keyword evidence="2" id="KW-1185">Reference proteome</keyword>
<accession>A0A0E0NJQ6</accession>
<reference evidence="1" key="2">
    <citation type="submission" date="2015-06" db="UniProtKB">
        <authorList>
            <consortium name="EnsemblPlants"/>
        </authorList>
    </citation>
    <scope>IDENTIFICATION</scope>
</reference>
<dbReference type="AlphaFoldDB" id="A0A0E0NJQ6"/>
<dbReference type="HOGENOM" id="CLU_2562049_0_0_1"/>